<sequence length="1470" mass="156239">MSFRKAARRIISSFLVVALIGSLFSSLVHASSDIGIGIEPPNPTQQEHNVQSAQFDTLTPSESKVTLALGEGAHDVTVEAKYKDGSIKDVTTQGAWTSSNPAVAVVADGKITAVAVGTAQVLLNLKDAVVNIAVKVTAAPEAETPEEAGADEPTFVAFFLTTLNLAVETDTIYPVKLRGTYSDGQTIDITDDAVWTSEDPTVATVRNGIIKGLKTGAATSIKVKYGDLPALSISVMVQKDRIINDMTESLRLTSNLLKLLVTDAPYKLYADLSFTDKDLFDITAFGRWYSSDEKVAKVDANGVVTPVGKGKAYIYFEYKVTAPVGTPGEEGYDDGLGIDAALVFVGGPIKLVRTDYQGFTVPLDEPVILHSRSYQETSIQGVYDEGLRGENTVDEITSDIEWTVEDKSIATIANYGRIYAGSKEGTTTIRGTYLDYKIEFKVTVSNAVKAPLLNLVAEPDHYTITDGKPVGLPTIKAIYSDGLVEDITDQLSESDWAISDPTVANLSGNGEVVAESAGSAILRGTYYGWPVYIPVIVKQADQRKSAALDVATAALDLQAGAEHQLQVEATLDDQTKLDKTQVSSYTSKDPQVAVVSDHGVVRAVGAGTTTIDVGYGGQSTSVTVNVAGTRASVLPEAPASITSLKVSEPDVMLEAGSGAHAVTVQAGYQDGTTADVTTKGAWTTKDASVVQVTDGVLTPVGPGSTSVQLALDGAIVIVRVAVRDGDVSSNVRIPDQSAEAADPTTVALLVSTTNVRIEKGEKFPVQLLAVKSDGTTADVSTAAAWSSFDPTIADVAEDDGEMNIVGVSTGSDYTEIPKRGKTTVSIAYDSFPTLELNVSVTEKQDELDLVATQFIDPQSEGSGIYASGDTIRLYDGQPYLLEPVAVDSEGGAVQDLGGAWSFDKPNVAKANPDGSLEGIAAGDVTATYTYVHYGITYQATLQLQVVDLQRIEADAAFVAEGHYKVEINPQLSSFIQLEEVYLDELSNEHKEDLDRFIQWTVGDDSIVGLLYDYNVPNDVRFIAGTTEGTTTVTGAYNGKTIQFDVTVTKNPIQPKLLKLSADPTYFILNKKEDEGTPVINGIYSDGTVTAMNNEDLQWQVGNPLIADFNEEGKLHGTYYKGGMVVNAIYQGEAERIPVIVTYSDAPPLTTSLDITPQLTALQVGQEKQLTATQTLSDSTTEDVTQYAYFQSKNPEVATVTNDGKVTGIRPGTAKITVFYNGFTERLNVEVSAGGSSGPIPADPGPAPAPEPEPTPTPTPEPSPAHPVVSKAVDAGAVKVKLEQALAEPAEVSYGDVSPSSWSSDAIKLATKIGFVKGYADGSFHPKASITRAEFASMLANALGLQAAADTATFADAEKHWALKSIQALKSYDFIDGYGDGTFRPNQPITRAEIVTILAKVIDFGQAARTSSFKDVDNHWAVKNIEAVAEAGVVKGRNDHTFAPNEQASREESVTLILRALSVSLGLHLEA</sequence>
<dbReference type="PANTHER" id="PTHR43308">
    <property type="entry name" value="OUTER MEMBRANE PROTEIN ALPHA-RELATED"/>
    <property type="match status" value="1"/>
</dbReference>
<dbReference type="InterPro" id="IPR003343">
    <property type="entry name" value="Big_2"/>
</dbReference>
<dbReference type="Pfam" id="PF00395">
    <property type="entry name" value="SLH"/>
    <property type="match status" value="3"/>
</dbReference>
<evidence type="ECO:0000256" key="2">
    <source>
        <dbReference type="SAM" id="SignalP"/>
    </source>
</evidence>
<proteinExistence type="predicted"/>
<dbReference type="SMART" id="SM00635">
    <property type="entry name" value="BID_2"/>
    <property type="match status" value="7"/>
</dbReference>
<evidence type="ECO:0000313" key="4">
    <source>
        <dbReference type="EMBL" id="NBD23022.1"/>
    </source>
</evidence>
<evidence type="ECO:0000256" key="1">
    <source>
        <dbReference type="SAM" id="MobiDB-lite"/>
    </source>
</evidence>
<feature type="domain" description="SLH" evidence="3">
    <location>
        <begin position="1289"/>
        <end position="1347"/>
    </location>
</feature>
<feature type="compositionally biased region" description="Pro residues" evidence="1">
    <location>
        <begin position="1240"/>
        <end position="1264"/>
    </location>
</feature>
<dbReference type="InterPro" id="IPR051465">
    <property type="entry name" value="Cell_Envelope_Struct_Comp"/>
</dbReference>
<accession>A0ABW9XKP3</accession>
<evidence type="ECO:0000259" key="3">
    <source>
        <dbReference type="PROSITE" id="PS51272"/>
    </source>
</evidence>
<protein>
    <recommendedName>
        <fullName evidence="3">SLH domain-containing protein</fullName>
    </recommendedName>
</protein>
<feature type="chain" id="PRO_5045813780" description="SLH domain-containing protein" evidence="2">
    <location>
        <begin position="31"/>
        <end position="1470"/>
    </location>
</feature>
<organism evidence="4 5">
    <name type="scientific">Paenibacillus glycinis</name>
    <dbReference type="NCBI Taxonomy" id="2697035"/>
    <lineage>
        <taxon>Bacteria</taxon>
        <taxon>Bacillati</taxon>
        <taxon>Bacillota</taxon>
        <taxon>Bacilli</taxon>
        <taxon>Bacillales</taxon>
        <taxon>Paenibacillaceae</taxon>
        <taxon>Paenibacillus</taxon>
    </lineage>
</organism>
<comment type="caution">
    <text evidence="4">The sequence shown here is derived from an EMBL/GenBank/DDBJ whole genome shotgun (WGS) entry which is preliminary data.</text>
</comment>
<feature type="domain" description="SLH" evidence="3">
    <location>
        <begin position="1412"/>
        <end position="1470"/>
    </location>
</feature>
<feature type="region of interest" description="Disordered" evidence="1">
    <location>
        <begin position="1230"/>
        <end position="1266"/>
    </location>
</feature>
<dbReference type="Gene3D" id="2.60.40.1080">
    <property type="match status" value="9"/>
</dbReference>
<dbReference type="Pfam" id="PF02368">
    <property type="entry name" value="Big_2"/>
    <property type="match status" value="1"/>
</dbReference>
<dbReference type="PROSITE" id="PS51272">
    <property type="entry name" value="SLH"/>
    <property type="match status" value="3"/>
</dbReference>
<dbReference type="InterPro" id="IPR008964">
    <property type="entry name" value="Invasin/intimin_cell_adhesion"/>
</dbReference>
<dbReference type="Proteomes" id="UP000665561">
    <property type="component" value="Unassembled WGS sequence"/>
</dbReference>
<keyword evidence="2" id="KW-0732">Signal</keyword>
<reference evidence="4 5" key="1">
    <citation type="submission" date="2020-01" db="EMBL/GenBank/DDBJ databases">
        <title>Paenibacillus soybeanensis sp. nov. isolated from the nodules of soybean (Glycine max(L.) Merr).</title>
        <authorList>
            <person name="Wang H."/>
        </authorList>
    </citation>
    <scope>NUCLEOTIDE SEQUENCE [LARGE SCALE GENOMIC DNA]</scope>
    <source>
        <strain evidence="4 5">T1</strain>
    </source>
</reference>
<gene>
    <name evidence="4" type="ORF">GT019_03950</name>
</gene>
<keyword evidence="5" id="KW-1185">Reference proteome</keyword>
<dbReference type="PANTHER" id="PTHR43308:SF5">
    <property type="entry name" value="S-LAYER PROTEIN _ PEPTIDOGLYCAN ENDO-BETA-N-ACETYLGLUCOSAMINIDASE"/>
    <property type="match status" value="1"/>
</dbReference>
<feature type="domain" description="SLH" evidence="3">
    <location>
        <begin position="1348"/>
        <end position="1411"/>
    </location>
</feature>
<name>A0ABW9XKP3_9BACL</name>
<feature type="signal peptide" evidence="2">
    <location>
        <begin position="1"/>
        <end position="30"/>
    </location>
</feature>
<dbReference type="SUPFAM" id="SSF49373">
    <property type="entry name" value="Invasin/intimin cell-adhesion fragments"/>
    <property type="match status" value="4"/>
</dbReference>
<dbReference type="RefSeq" id="WP_161741385.1">
    <property type="nucleotide sequence ID" value="NZ_JAAAMV010000001.1"/>
</dbReference>
<dbReference type="EMBL" id="JAAAMV010000001">
    <property type="protein sequence ID" value="NBD23022.1"/>
    <property type="molecule type" value="Genomic_DNA"/>
</dbReference>
<evidence type="ECO:0000313" key="5">
    <source>
        <dbReference type="Proteomes" id="UP000665561"/>
    </source>
</evidence>
<dbReference type="InterPro" id="IPR001119">
    <property type="entry name" value="SLH_dom"/>
</dbReference>